<evidence type="ECO:0000256" key="4">
    <source>
        <dbReference type="ARBA" id="ARBA00009519"/>
    </source>
</evidence>
<comment type="cofactor">
    <cofactor evidence="2">
        <name>Mn(2+)</name>
        <dbReference type="ChEBI" id="CHEBI:29035"/>
    </cofactor>
</comment>
<evidence type="ECO:0000256" key="8">
    <source>
        <dbReference type="ARBA" id="ARBA00048809"/>
    </source>
</evidence>
<dbReference type="GO" id="GO:0005634">
    <property type="term" value="C:nucleus"/>
    <property type="evidence" value="ECO:0007669"/>
    <property type="project" value="TreeGrafter"/>
</dbReference>
<dbReference type="InterPro" id="IPR039763">
    <property type="entry name" value="ARMT1"/>
</dbReference>
<feature type="compositionally biased region" description="Low complexity" evidence="10">
    <location>
        <begin position="21"/>
        <end position="40"/>
    </location>
</feature>
<dbReference type="InterPro" id="IPR002791">
    <property type="entry name" value="ARMT1-like_metal-bd"/>
</dbReference>
<dbReference type="OrthoDB" id="541375at2759"/>
<sequence length="615" mass="69551">MTSPIFIQRPDPSLLSPTWKSSLTPSSASSHQSLSRSRSPLGFSSFVNAYEKRSRRPSIPTRSWSRGSQSPSPDGVRSGMATVVPTRQSSPVPSSTVHILQTPSPSPSPVPQRSVRLVKGRRSRASSSSRQRGRSDSLRRVQPIINVPKPANYGRWDSIRDGVAPEPVYSSRKAELSKPLPTAGVNACQKWLTASPPVSWFTVSAEETERRRKIAHETLSVRLPLAVRRAIKETEYALDCTVSEQSLLFLYTQHTTSVYDLDVDDRMLLLDDKIADLAKCLQRLKTLEAELSANKRLKRFGVSADAHWWNDQLVAMAKELGSVPTYATAPTLFVEAYVHRRIAECFAVSTWWGDFDPFKRDKHQSLANSFKDVISLASEYATPVEIPDCLFPDEVKEVIKEQFTKLVRALFRVHPNMDFENILDRLWTTVAKTYEQGNGRVDIVLENAGFELFSDLLFADFLIQSGLALEVRFHGKRMPWFTMDATKSDWEWMLAALVEPTTFSTCTQSERNLLRTLAGRWKSWAESRRFIFEHHAFWTTGYTFWAMPLHASDLFRHLSASQLAIFKGVLNYRRLTYDEAAPQGTPFEEAIGPMGARRGIDFPNVIWLSSASRDV</sequence>
<evidence type="ECO:0000256" key="6">
    <source>
        <dbReference type="ARBA" id="ARBA00022801"/>
    </source>
</evidence>
<feature type="region of interest" description="Disordered" evidence="10">
    <location>
        <begin position="1"/>
        <end position="140"/>
    </location>
</feature>
<dbReference type="InterPro" id="IPR036075">
    <property type="entry name" value="ARMT-1-like_metal-bd_sf"/>
</dbReference>
<dbReference type="EMBL" id="CAFZ01000015">
    <property type="protein sequence ID" value="CCA67544.1"/>
    <property type="molecule type" value="Genomic_DNA"/>
</dbReference>
<protein>
    <recommendedName>
        <fullName evidence="11">Damage-control phosphatase ARMT1-like metal-binding domain-containing protein</fullName>
    </recommendedName>
</protein>
<evidence type="ECO:0000256" key="1">
    <source>
        <dbReference type="ARBA" id="ARBA00001326"/>
    </source>
</evidence>
<dbReference type="AlphaFoldDB" id="G4T8A3"/>
<evidence type="ECO:0000313" key="13">
    <source>
        <dbReference type="Proteomes" id="UP000007148"/>
    </source>
</evidence>
<dbReference type="GO" id="GO:0046872">
    <property type="term" value="F:metal ion binding"/>
    <property type="evidence" value="ECO:0007669"/>
    <property type="project" value="UniProtKB-KW"/>
</dbReference>
<keyword evidence="5" id="KW-0479">Metal-binding</keyword>
<dbReference type="PANTHER" id="PTHR12260:SF4">
    <property type="entry name" value="SUGAR PHOSPHATE PHOSPHATASE"/>
    <property type="match status" value="1"/>
</dbReference>
<feature type="compositionally biased region" description="Polar residues" evidence="10">
    <location>
        <begin position="60"/>
        <end position="72"/>
    </location>
</feature>
<organism evidence="12 13">
    <name type="scientific">Serendipita indica (strain DSM 11827)</name>
    <name type="common">Root endophyte fungus</name>
    <name type="synonym">Piriformospora indica</name>
    <dbReference type="NCBI Taxonomy" id="1109443"/>
    <lineage>
        <taxon>Eukaryota</taxon>
        <taxon>Fungi</taxon>
        <taxon>Dikarya</taxon>
        <taxon>Basidiomycota</taxon>
        <taxon>Agaricomycotina</taxon>
        <taxon>Agaricomycetes</taxon>
        <taxon>Sebacinales</taxon>
        <taxon>Serendipitaceae</taxon>
        <taxon>Serendipita</taxon>
    </lineage>
</organism>
<feature type="domain" description="Damage-control phosphatase ARMT1-like metal-binding" evidence="11">
    <location>
        <begin position="270"/>
        <end position="409"/>
    </location>
</feature>
<dbReference type="FunCoup" id="G4T8A3">
    <property type="interactions" value="121"/>
</dbReference>
<dbReference type="GO" id="GO:0016791">
    <property type="term" value="F:phosphatase activity"/>
    <property type="evidence" value="ECO:0007669"/>
    <property type="project" value="TreeGrafter"/>
</dbReference>
<evidence type="ECO:0000256" key="3">
    <source>
        <dbReference type="ARBA" id="ARBA00001967"/>
    </source>
</evidence>
<dbReference type="Gene3D" id="3.40.50.10880">
    <property type="entry name" value="Uncharacterised protein PF01937, DUF89, domain 3"/>
    <property type="match status" value="1"/>
</dbReference>
<keyword evidence="13" id="KW-1185">Reference proteome</keyword>
<dbReference type="GO" id="GO:0006974">
    <property type="term" value="P:DNA damage response"/>
    <property type="evidence" value="ECO:0007669"/>
    <property type="project" value="TreeGrafter"/>
</dbReference>
<comment type="cofactor">
    <cofactor evidence="3">
        <name>Ni(2+)</name>
        <dbReference type="ChEBI" id="CHEBI:49786"/>
    </cofactor>
</comment>
<evidence type="ECO:0000256" key="2">
    <source>
        <dbReference type="ARBA" id="ARBA00001936"/>
    </source>
</evidence>
<dbReference type="InParanoid" id="G4T8A3"/>
<keyword evidence="6" id="KW-0378">Hydrolase</keyword>
<feature type="compositionally biased region" description="Polar residues" evidence="10">
    <location>
        <begin position="85"/>
        <end position="102"/>
    </location>
</feature>
<evidence type="ECO:0000259" key="11">
    <source>
        <dbReference type="Pfam" id="PF01937"/>
    </source>
</evidence>
<comment type="catalytic activity">
    <reaction evidence="1">
        <text>beta-D-fructose 1-phosphate + H2O = D-fructose + phosphate</text>
        <dbReference type="Rhea" id="RHEA:35603"/>
        <dbReference type="ChEBI" id="CHEBI:15377"/>
        <dbReference type="ChEBI" id="CHEBI:37721"/>
        <dbReference type="ChEBI" id="CHEBI:43474"/>
        <dbReference type="ChEBI" id="CHEBI:138881"/>
    </reaction>
</comment>
<evidence type="ECO:0000256" key="5">
    <source>
        <dbReference type="ARBA" id="ARBA00022723"/>
    </source>
</evidence>
<dbReference type="Proteomes" id="UP000007148">
    <property type="component" value="Unassembled WGS sequence"/>
</dbReference>
<dbReference type="eggNOG" id="KOG3870">
    <property type="taxonomic scope" value="Eukaryota"/>
</dbReference>
<evidence type="ECO:0000256" key="9">
    <source>
        <dbReference type="SAM" id="Coils"/>
    </source>
</evidence>
<name>G4T8A3_SERID</name>
<feature type="domain" description="Damage-control phosphatase ARMT1-like metal-binding" evidence="11">
    <location>
        <begin position="419"/>
        <end position="586"/>
    </location>
</feature>
<dbReference type="SUPFAM" id="SSF111321">
    <property type="entry name" value="AF1104-like"/>
    <property type="match status" value="1"/>
</dbReference>
<dbReference type="Pfam" id="PF01937">
    <property type="entry name" value="ARMT1-like_dom"/>
    <property type="match status" value="2"/>
</dbReference>
<accession>G4T8A3</accession>
<evidence type="ECO:0000256" key="10">
    <source>
        <dbReference type="SAM" id="MobiDB-lite"/>
    </source>
</evidence>
<keyword evidence="9" id="KW-0175">Coiled coil</keyword>
<evidence type="ECO:0000313" key="12">
    <source>
        <dbReference type="EMBL" id="CCA67544.1"/>
    </source>
</evidence>
<dbReference type="HOGENOM" id="CLU_444176_0_0_1"/>
<keyword evidence="7" id="KW-0464">Manganese</keyword>
<gene>
    <name evidence="12" type="ORF">PIIN_01373</name>
</gene>
<reference evidence="12 13" key="1">
    <citation type="journal article" date="2011" name="PLoS Pathog.">
        <title>Endophytic Life Strategies Decoded by Genome and Transcriptome Analyses of the Mutualistic Root Symbiont Piriformospora indica.</title>
        <authorList>
            <person name="Zuccaro A."/>
            <person name="Lahrmann U."/>
            <person name="Guldener U."/>
            <person name="Langen G."/>
            <person name="Pfiffi S."/>
            <person name="Biedenkopf D."/>
            <person name="Wong P."/>
            <person name="Samans B."/>
            <person name="Grimm C."/>
            <person name="Basiewicz M."/>
            <person name="Murat C."/>
            <person name="Martin F."/>
            <person name="Kogel K.H."/>
        </authorList>
    </citation>
    <scope>NUCLEOTIDE SEQUENCE [LARGE SCALE GENOMIC DNA]</scope>
    <source>
        <strain evidence="12 13">DSM 11827</strain>
    </source>
</reference>
<dbReference type="PANTHER" id="PTHR12260">
    <property type="entry name" value="DAMAGE-CONTROL PHOSPHATASE ARMT1"/>
    <property type="match status" value="1"/>
</dbReference>
<dbReference type="Gene3D" id="1.20.930.60">
    <property type="match status" value="1"/>
</dbReference>
<feature type="coiled-coil region" evidence="9">
    <location>
        <begin position="270"/>
        <end position="297"/>
    </location>
</feature>
<proteinExistence type="inferred from homology"/>
<evidence type="ECO:0000256" key="7">
    <source>
        <dbReference type="ARBA" id="ARBA00023211"/>
    </source>
</evidence>
<comment type="similarity">
    <text evidence="4">Belongs to the damage-control phosphatase family. Sugar phosphate phosphatase III subfamily.</text>
</comment>
<dbReference type="STRING" id="1109443.G4T8A3"/>
<comment type="catalytic activity">
    <reaction evidence="8">
        <text>beta-D-fructose 6-phosphate = dihydroxyacetone + D-glyceraldehyde 3-phosphate</text>
        <dbReference type="Rhea" id="RHEA:28002"/>
        <dbReference type="ChEBI" id="CHEBI:16016"/>
        <dbReference type="ChEBI" id="CHEBI:57634"/>
        <dbReference type="ChEBI" id="CHEBI:59776"/>
    </reaction>
</comment>
<comment type="caution">
    <text evidence="12">The sequence shown here is derived from an EMBL/GenBank/DDBJ whole genome shotgun (WGS) entry which is preliminary data.</text>
</comment>